<accession>A0A8B8UWQ7</accession>
<proteinExistence type="predicted"/>
<sequence>MTAINITHVGVVVGSYTCSIAPRGRKLATGIDYCSPWFIEISEIGAIMHQILCERLSLSLFSRFCVLIS</sequence>
<dbReference type="AlphaFoldDB" id="A0A8B8UWQ7"/>
<reference evidence="1" key="3">
    <citation type="submission" date="2025-07" db="EMBL/GenBank/DDBJ databases">
        <authorList>
            <consortium name="NCBI Genome Project"/>
        </authorList>
    </citation>
    <scope>NUCLEOTIDE SEQUENCE</scope>
    <source>
        <strain evidence="1">CBS432</strain>
    </source>
</reference>
<dbReference type="GeneID" id="54632589"/>
<reference evidence="1" key="1">
    <citation type="journal article" date="2017" name="Nat. Genet.">
        <title>Contrasting evolutionary genome dynamics between domesticated and wild yeasts.</title>
        <authorList>
            <person name="Yue J.X."/>
            <person name="Li J."/>
            <person name="Aigrain L."/>
            <person name="Hallin J."/>
            <person name="Persson K."/>
            <person name="Oliver K."/>
            <person name="Bergstrom A."/>
            <person name="Coupland P."/>
            <person name="Warringer J."/>
            <person name="Lagomarsino M.C."/>
            <person name="Fischer G."/>
            <person name="Durbin R."/>
            <person name="Liti G."/>
        </authorList>
    </citation>
    <scope>NUCLEOTIDE SEQUENCE</scope>
    <source>
        <strain evidence="1">CBS432</strain>
    </source>
</reference>
<dbReference type="OrthoDB" id="10360630at2759"/>
<evidence type="ECO:0000313" key="1">
    <source>
        <dbReference type="RefSeq" id="XP_033768199.1"/>
    </source>
</evidence>
<dbReference type="KEGG" id="spao:SPAR_M00120"/>
<gene>
    <name evidence="1" type="ORF">SPAR_M00120</name>
</gene>
<organism evidence="1">
    <name type="scientific">Saccharomyces paradoxus</name>
    <name type="common">Yeast</name>
    <name type="synonym">Saccharomyces douglasii</name>
    <dbReference type="NCBI Taxonomy" id="27291"/>
    <lineage>
        <taxon>Eukaryota</taxon>
        <taxon>Fungi</taxon>
        <taxon>Dikarya</taxon>
        <taxon>Ascomycota</taxon>
        <taxon>Saccharomycotina</taxon>
        <taxon>Saccharomycetes</taxon>
        <taxon>Saccharomycetales</taxon>
        <taxon>Saccharomycetaceae</taxon>
        <taxon>Saccharomyces</taxon>
    </lineage>
</organism>
<name>A0A8B8UWQ7_SACPA</name>
<reference evidence="1" key="4">
    <citation type="submission" date="2025-08" db="UniProtKB">
        <authorList>
            <consortium name="RefSeq"/>
        </authorList>
    </citation>
    <scope>IDENTIFICATION</scope>
    <source>
        <strain evidence="1">CBS432</strain>
    </source>
</reference>
<protein>
    <submittedName>
        <fullName evidence="1">Uncharacterized protein</fullName>
    </submittedName>
</protein>
<reference evidence="1" key="2">
    <citation type="submission" date="2020-01" db="EMBL/GenBank/DDBJ databases">
        <title>Population-level Yeast Reference Genomes.</title>
        <authorList>
            <person name="Yue J.-X."/>
        </authorList>
    </citation>
    <scope>NUCLEOTIDE SEQUENCE</scope>
    <source>
        <strain evidence="1">CBS432</strain>
    </source>
</reference>
<dbReference type="VEuPathDB" id="FungiDB:SPAR_M00120"/>
<dbReference type="RefSeq" id="XP_033768199.1">
    <property type="nucleotide sequence ID" value="XM_033912308.1"/>
</dbReference>